<evidence type="ECO:0000313" key="3">
    <source>
        <dbReference type="Proteomes" id="UP000623467"/>
    </source>
</evidence>
<gene>
    <name evidence="2" type="ORF">MSAN_01895500</name>
</gene>
<proteinExistence type="predicted"/>
<accession>A0A8H7CPC4</accession>
<dbReference type="GO" id="GO:0030246">
    <property type="term" value="F:carbohydrate binding"/>
    <property type="evidence" value="ECO:0007669"/>
    <property type="project" value="UniProtKB-KW"/>
</dbReference>
<keyword evidence="1" id="KW-0732">Signal</keyword>
<keyword evidence="2" id="KW-0430">Lectin</keyword>
<keyword evidence="3" id="KW-1185">Reference proteome</keyword>
<evidence type="ECO:0000313" key="2">
    <source>
        <dbReference type="EMBL" id="KAF7345190.1"/>
    </source>
</evidence>
<dbReference type="AlphaFoldDB" id="A0A8H7CPC4"/>
<sequence length="179" mass="18892">MKFIFVSLLALSLSFAGIQTAVTAQGIDTSKIYRITVGGRAGCNNILSVASCGSNLVDLFNVDDGSGRQHFKFVPVPGTNSFNIIVAGGRDGCNVFLSTASCGSNLVDLFDHDDGSGRQRWTVTSEGSPFNIIVDGGRFGCNDFLSVASCTTGTNLVDMFSNDDGSGRQQWFLTPVGNV</sequence>
<comment type="caution">
    <text evidence="2">The sequence shown here is derived from an EMBL/GenBank/DDBJ whole genome shotgun (WGS) entry which is preliminary data.</text>
</comment>
<protein>
    <submittedName>
        <fullName evidence="2">Ricin B-type lectin domain-containing protein</fullName>
    </submittedName>
</protein>
<dbReference type="EMBL" id="JACAZH010000020">
    <property type="protein sequence ID" value="KAF7345190.1"/>
    <property type="molecule type" value="Genomic_DNA"/>
</dbReference>
<dbReference type="SUPFAM" id="SSF50370">
    <property type="entry name" value="Ricin B-like lectins"/>
    <property type="match status" value="1"/>
</dbReference>
<reference evidence="2" key="1">
    <citation type="submission" date="2020-05" db="EMBL/GenBank/DDBJ databases">
        <title>Mycena genomes resolve the evolution of fungal bioluminescence.</title>
        <authorList>
            <person name="Tsai I.J."/>
        </authorList>
    </citation>
    <scope>NUCLEOTIDE SEQUENCE</scope>
    <source>
        <strain evidence="2">160909Yilan</strain>
    </source>
</reference>
<name>A0A8H7CPC4_9AGAR</name>
<evidence type="ECO:0000256" key="1">
    <source>
        <dbReference type="SAM" id="SignalP"/>
    </source>
</evidence>
<feature type="signal peptide" evidence="1">
    <location>
        <begin position="1"/>
        <end position="24"/>
    </location>
</feature>
<feature type="chain" id="PRO_5034740107" evidence="1">
    <location>
        <begin position="25"/>
        <end position="179"/>
    </location>
</feature>
<dbReference type="Gene3D" id="2.80.10.50">
    <property type="match status" value="1"/>
</dbReference>
<dbReference type="OrthoDB" id="2887187at2759"/>
<dbReference type="InterPro" id="IPR035992">
    <property type="entry name" value="Ricin_B-like_lectins"/>
</dbReference>
<organism evidence="2 3">
    <name type="scientific">Mycena sanguinolenta</name>
    <dbReference type="NCBI Taxonomy" id="230812"/>
    <lineage>
        <taxon>Eukaryota</taxon>
        <taxon>Fungi</taxon>
        <taxon>Dikarya</taxon>
        <taxon>Basidiomycota</taxon>
        <taxon>Agaricomycotina</taxon>
        <taxon>Agaricomycetes</taxon>
        <taxon>Agaricomycetidae</taxon>
        <taxon>Agaricales</taxon>
        <taxon>Marasmiineae</taxon>
        <taxon>Mycenaceae</taxon>
        <taxon>Mycena</taxon>
    </lineage>
</organism>
<dbReference type="Proteomes" id="UP000623467">
    <property type="component" value="Unassembled WGS sequence"/>
</dbReference>
<dbReference type="PROSITE" id="PS50231">
    <property type="entry name" value="RICIN_B_LECTIN"/>
    <property type="match status" value="1"/>
</dbReference>